<accession>A0ACB5T7R8</accession>
<sequence length="151" mass="17648">MTFSWTHWFPSSIQILIIDKLKLPNDEKSFADFWQQFICPLKKLTSIDITIGGSYETLDLRCFDSAQQLSSVQLTFRPQPTVIKLDKIPKFVSYFSFSLIIYAYEYPDFTTLSVYENEEMSMETLKSLITLRDTDSQNPFHMENTHCSLDT</sequence>
<name>A0ACB5T7R8_AMBMO</name>
<evidence type="ECO:0000313" key="1">
    <source>
        <dbReference type="EMBL" id="GME82909.1"/>
    </source>
</evidence>
<evidence type="ECO:0000313" key="2">
    <source>
        <dbReference type="Proteomes" id="UP001165064"/>
    </source>
</evidence>
<dbReference type="EMBL" id="BSXS01004389">
    <property type="protein sequence ID" value="GME82909.1"/>
    <property type="molecule type" value="Genomic_DNA"/>
</dbReference>
<dbReference type="Proteomes" id="UP001165064">
    <property type="component" value="Unassembled WGS sequence"/>
</dbReference>
<reference evidence="1" key="1">
    <citation type="submission" date="2023-04" db="EMBL/GenBank/DDBJ databases">
        <title>Ambrosiozyma monospora NBRC 10751.</title>
        <authorList>
            <person name="Ichikawa N."/>
            <person name="Sato H."/>
            <person name="Tonouchi N."/>
        </authorList>
    </citation>
    <scope>NUCLEOTIDE SEQUENCE</scope>
    <source>
        <strain evidence="1">NBRC 10751</strain>
    </source>
</reference>
<gene>
    <name evidence="1" type="ORF">Amon02_000582700</name>
</gene>
<organism evidence="1 2">
    <name type="scientific">Ambrosiozyma monospora</name>
    <name type="common">Yeast</name>
    <name type="synonym">Endomycopsis monosporus</name>
    <dbReference type="NCBI Taxonomy" id="43982"/>
    <lineage>
        <taxon>Eukaryota</taxon>
        <taxon>Fungi</taxon>
        <taxon>Dikarya</taxon>
        <taxon>Ascomycota</taxon>
        <taxon>Saccharomycotina</taxon>
        <taxon>Pichiomycetes</taxon>
        <taxon>Pichiales</taxon>
        <taxon>Pichiaceae</taxon>
        <taxon>Ambrosiozyma</taxon>
    </lineage>
</organism>
<keyword evidence="2" id="KW-1185">Reference proteome</keyword>
<proteinExistence type="predicted"/>
<protein>
    <submittedName>
        <fullName evidence="1">Unnamed protein product</fullName>
    </submittedName>
</protein>
<comment type="caution">
    <text evidence="1">The sequence shown here is derived from an EMBL/GenBank/DDBJ whole genome shotgun (WGS) entry which is preliminary data.</text>
</comment>